<protein>
    <submittedName>
        <fullName evidence="1">Uncharacterized protein</fullName>
    </submittedName>
</protein>
<dbReference type="Proteomes" id="UP000269721">
    <property type="component" value="Unassembled WGS sequence"/>
</dbReference>
<proteinExistence type="predicted"/>
<gene>
    <name evidence="1" type="ORF">BDK51DRAFT_32466</name>
</gene>
<evidence type="ECO:0000313" key="2">
    <source>
        <dbReference type="Proteomes" id="UP000269721"/>
    </source>
</evidence>
<dbReference type="AlphaFoldDB" id="A0A4P9VZU7"/>
<name>A0A4P9VZU7_9FUNG</name>
<accession>A0A4P9VZU7</accession>
<organism evidence="1 2">
    <name type="scientific">Blyttiomyces helicus</name>
    <dbReference type="NCBI Taxonomy" id="388810"/>
    <lineage>
        <taxon>Eukaryota</taxon>
        <taxon>Fungi</taxon>
        <taxon>Fungi incertae sedis</taxon>
        <taxon>Chytridiomycota</taxon>
        <taxon>Chytridiomycota incertae sedis</taxon>
        <taxon>Chytridiomycetes</taxon>
        <taxon>Chytridiomycetes incertae sedis</taxon>
        <taxon>Blyttiomyces</taxon>
    </lineage>
</organism>
<dbReference type="EMBL" id="KZ999973">
    <property type="protein sequence ID" value="RKO84555.1"/>
    <property type="molecule type" value="Genomic_DNA"/>
</dbReference>
<keyword evidence="2" id="KW-1185">Reference proteome</keyword>
<sequence length="198" mass="21694">MTLVDMKAVEERADGRGCPAGDREGHDLVARRETGVASSLRSQGVQFAAMFNSIVVSNDANRRVSLVNPLLRPGQDGPVDSLEIGAQNWGNGIRRDNIGLAVVVFQLFLCQLSHFTHLGARAVCRELEKVVTKLIYLPVEVVQCEVGSIGRFEDEELGESNHVSRMRSLKLLLVRDPGNNPPVHVKVVEGDGLERETT</sequence>
<reference evidence="2" key="1">
    <citation type="journal article" date="2018" name="Nat. Microbiol.">
        <title>Leveraging single-cell genomics to expand the fungal tree of life.</title>
        <authorList>
            <person name="Ahrendt S.R."/>
            <person name="Quandt C.A."/>
            <person name="Ciobanu D."/>
            <person name="Clum A."/>
            <person name="Salamov A."/>
            <person name="Andreopoulos B."/>
            <person name="Cheng J.F."/>
            <person name="Woyke T."/>
            <person name="Pelin A."/>
            <person name="Henrissat B."/>
            <person name="Reynolds N.K."/>
            <person name="Benny G.L."/>
            <person name="Smith M.E."/>
            <person name="James T.Y."/>
            <person name="Grigoriev I.V."/>
        </authorList>
    </citation>
    <scope>NUCLEOTIDE SEQUENCE [LARGE SCALE GENOMIC DNA]</scope>
</reference>
<evidence type="ECO:0000313" key="1">
    <source>
        <dbReference type="EMBL" id="RKO84555.1"/>
    </source>
</evidence>